<evidence type="ECO:0000256" key="6">
    <source>
        <dbReference type="SAM" id="Phobius"/>
    </source>
</evidence>
<dbReference type="EMBL" id="VCAZ01000007">
    <property type="protein sequence ID" value="TVK90635.1"/>
    <property type="molecule type" value="Genomic_DNA"/>
</dbReference>
<dbReference type="AlphaFoldDB" id="A0A556VYE0"/>
<keyword evidence="3" id="KW-0963">Cytoplasm</keyword>
<keyword evidence="4" id="KW-0140">cGMP</keyword>
<dbReference type="SUPFAM" id="SSF81296">
    <property type="entry name" value="E set domains"/>
    <property type="match status" value="1"/>
</dbReference>
<feature type="transmembrane region" description="Helical" evidence="6">
    <location>
        <begin position="20"/>
        <end position="41"/>
    </location>
</feature>
<keyword evidence="9" id="KW-1185">Reference proteome</keyword>
<keyword evidence="6" id="KW-0812">Transmembrane</keyword>
<evidence type="ECO:0000259" key="7">
    <source>
        <dbReference type="Pfam" id="PF05351"/>
    </source>
</evidence>
<dbReference type="Gene3D" id="2.70.50.40">
    <property type="entry name" value="GMP phosphodiesterase, delta subunit"/>
    <property type="match status" value="1"/>
</dbReference>
<feature type="domain" description="GMP phosphodiesterase delta subunit" evidence="7">
    <location>
        <begin position="77"/>
        <end position="210"/>
    </location>
</feature>
<dbReference type="PANTHER" id="PTHR12976">
    <property type="entry name" value="RETINAL ROD RHODOPSIN-SENSITIVE CGMP 3',5'-CYCLIC PHOSPHODIESTERASE DELTA-SUBUNIT"/>
    <property type="match status" value="1"/>
</dbReference>
<name>A0A556VYE0_BAGYA</name>
<dbReference type="OrthoDB" id="10248777at2759"/>
<dbReference type="PANTHER" id="PTHR12976:SF0">
    <property type="entry name" value="RETINAL ROD RHODOPSIN-SENSITIVE CGMP 3',5'-CYCLIC PHOSPHODIESTERASE SUBUNIT DELTA"/>
    <property type="match status" value="1"/>
</dbReference>
<keyword evidence="6" id="KW-1133">Transmembrane helix</keyword>
<reference evidence="8 9" key="1">
    <citation type="journal article" date="2019" name="Genome Biol. Evol.">
        <title>Whole-Genome Sequencing of the Giant Devil Catfish, Bagarius yarrelli.</title>
        <authorList>
            <person name="Jiang W."/>
            <person name="Lv Y."/>
            <person name="Cheng L."/>
            <person name="Yang K."/>
            <person name="Chao B."/>
            <person name="Wang X."/>
            <person name="Li Y."/>
            <person name="Pan X."/>
            <person name="You X."/>
            <person name="Zhang Y."/>
            <person name="Yang J."/>
            <person name="Li J."/>
            <person name="Zhang X."/>
            <person name="Liu S."/>
            <person name="Sun C."/>
            <person name="Yang J."/>
            <person name="Shi Q."/>
        </authorList>
    </citation>
    <scope>NUCLEOTIDE SEQUENCE [LARGE SCALE GENOMIC DNA]</scope>
    <source>
        <strain evidence="8">JWS20170419001</strain>
        <tissue evidence="8">Muscle</tissue>
    </source>
</reference>
<dbReference type="FunFam" id="2.70.50.40:FF:000002">
    <property type="entry name" value="Retinal rod rhodopsin-sensitive cGMP 3',5'-cyclic phosphodiesterase subunit delta"/>
    <property type="match status" value="1"/>
</dbReference>
<dbReference type="InterPro" id="IPR037036">
    <property type="entry name" value="PDED_dom_sf"/>
</dbReference>
<evidence type="ECO:0000256" key="5">
    <source>
        <dbReference type="ARBA" id="ARBA00074030"/>
    </source>
</evidence>
<comment type="subcellular location">
    <subcellularLocation>
        <location evidence="1">Cytoplasm</location>
    </subcellularLocation>
</comment>
<dbReference type="Proteomes" id="UP000319801">
    <property type="component" value="Unassembled WGS sequence"/>
</dbReference>
<evidence type="ECO:0000313" key="8">
    <source>
        <dbReference type="EMBL" id="TVK90635.1"/>
    </source>
</evidence>
<protein>
    <recommendedName>
        <fullName evidence="5">Retinal rod rhodopsin-sensitive cGMP 3',5'-cyclic phosphodiesterase subunit delta</fullName>
    </recommendedName>
</protein>
<dbReference type="InterPro" id="IPR008015">
    <property type="entry name" value="PDED_dom"/>
</dbReference>
<dbReference type="GO" id="GO:0005737">
    <property type="term" value="C:cytoplasm"/>
    <property type="evidence" value="ECO:0007669"/>
    <property type="project" value="UniProtKB-SubCell"/>
</dbReference>
<proteinExistence type="inferred from homology"/>
<evidence type="ECO:0000256" key="4">
    <source>
        <dbReference type="ARBA" id="ARBA00022535"/>
    </source>
</evidence>
<keyword evidence="6" id="KW-0472">Membrane</keyword>
<evidence type="ECO:0000313" key="9">
    <source>
        <dbReference type="Proteomes" id="UP000319801"/>
    </source>
</evidence>
<dbReference type="GO" id="GO:0007399">
    <property type="term" value="P:nervous system development"/>
    <property type="evidence" value="ECO:0007669"/>
    <property type="project" value="UniProtKB-ARBA"/>
</dbReference>
<evidence type="ECO:0000256" key="3">
    <source>
        <dbReference type="ARBA" id="ARBA00022490"/>
    </source>
</evidence>
<gene>
    <name evidence="8" type="ORF">Baya_2716</name>
</gene>
<comment type="caution">
    <text evidence="8">The sequence shown here is derived from an EMBL/GenBank/DDBJ whole genome shotgun (WGS) entry which is preliminary data.</text>
</comment>
<comment type="similarity">
    <text evidence="2">Belongs to the PDE6D/unc-119 family.</text>
</comment>
<organism evidence="8 9">
    <name type="scientific">Bagarius yarrelli</name>
    <name type="common">Goonch</name>
    <name type="synonym">Bagrus yarrelli</name>
    <dbReference type="NCBI Taxonomy" id="175774"/>
    <lineage>
        <taxon>Eukaryota</taxon>
        <taxon>Metazoa</taxon>
        <taxon>Chordata</taxon>
        <taxon>Craniata</taxon>
        <taxon>Vertebrata</taxon>
        <taxon>Euteleostomi</taxon>
        <taxon>Actinopterygii</taxon>
        <taxon>Neopterygii</taxon>
        <taxon>Teleostei</taxon>
        <taxon>Ostariophysi</taxon>
        <taxon>Siluriformes</taxon>
        <taxon>Sisoridae</taxon>
        <taxon>Sisorinae</taxon>
        <taxon>Bagarius</taxon>
    </lineage>
</organism>
<evidence type="ECO:0000256" key="1">
    <source>
        <dbReference type="ARBA" id="ARBA00004496"/>
    </source>
</evidence>
<evidence type="ECO:0000256" key="2">
    <source>
        <dbReference type="ARBA" id="ARBA00008102"/>
    </source>
</evidence>
<dbReference type="Pfam" id="PF05351">
    <property type="entry name" value="GMP_PDE_delta"/>
    <property type="match status" value="1"/>
</dbReference>
<sequence length="211" mass="23795">MLIKPDITRVKHIKPDITRVVACIVNIVPNLLAVGPLVVGFQGSCLCCGLVLTLLARCACVSHRKDSERLTGGLKMERNWMNLRDAETGKVLWQGTEDLSVPGVEHEARVPKKILKCKAVSRELNFSSSEKLEKFRLEQKVLFKGQCLEEWFFEFGFVIPNSTNTWQSLIEAAPESQMMPANVLTGNVVIETKFFDDDLHVSTSRVRLFYV</sequence>
<dbReference type="InterPro" id="IPR014756">
    <property type="entry name" value="Ig_E-set"/>
</dbReference>
<accession>A0A556VYE0</accession>